<name>A0ABC8TH02_9AQUA</name>
<dbReference type="SUPFAM" id="SSF103473">
    <property type="entry name" value="MFS general substrate transporter"/>
    <property type="match status" value="1"/>
</dbReference>
<protein>
    <submittedName>
        <fullName evidence="8">Uncharacterized protein</fullName>
    </submittedName>
</protein>
<feature type="transmembrane region" description="Helical" evidence="7">
    <location>
        <begin position="187"/>
        <end position="208"/>
    </location>
</feature>
<sequence>MDEELDKWEGYVDWRNRPAFKGRHGGMLAASFVLVVEILENLAYLANASKLVLYLSKFMHFLPSSSADIVTNFMGTAFHLALLGGFLADAFFTTYCIYLISATIEVMGLLTLTVQAHIPSLNPETCMSANRNTPCQEVNHGNAAMLFVGLYVVALGVGGIKGSLPPHGAEQFDGNTPNGRKQRSTFFNYYVFCLSCGALLAVTFVVWIEDNKG</sequence>
<evidence type="ECO:0000256" key="4">
    <source>
        <dbReference type="ARBA" id="ARBA00022989"/>
    </source>
</evidence>
<evidence type="ECO:0000256" key="5">
    <source>
        <dbReference type="ARBA" id="ARBA00023136"/>
    </source>
</evidence>
<comment type="similarity">
    <text evidence="6">Belongs to the major facilitator superfamily. Phosphate:H(+) symporter (TC 2.A.1.9) family.</text>
</comment>
<organism evidence="8 9">
    <name type="scientific">Ilex paraguariensis</name>
    <name type="common">yerba mate</name>
    <dbReference type="NCBI Taxonomy" id="185542"/>
    <lineage>
        <taxon>Eukaryota</taxon>
        <taxon>Viridiplantae</taxon>
        <taxon>Streptophyta</taxon>
        <taxon>Embryophyta</taxon>
        <taxon>Tracheophyta</taxon>
        <taxon>Spermatophyta</taxon>
        <taxon>Magnoliopsida</taxon>
        <taxon>eudicotyledons</taxon>
        <taxon>Gunneridae</taxon>
        <taxon>Pentapetalae</taxon>
        <taxon>asterids</taxon>
        <taxon>campanulids</taxon>
        <taxon>Aquifoliales</taxon>
        <taxon>Aquifoliaceae</taxon>
        <taxon>Ilex</taxon>
    </lineage>
</organism>
<dbReference type="Pfam" id="PF00854">
    <property type="entry name" value="PTR2"/>
    <property type="match status" value="1"/>
</dbReference>
<evidence type="ECO:0000256" key="3">
    <source>
        <dbReference type="ARBA" id="ARBA00022692"/>
    </source>
</evidence>
<evidence type="ECO:0000313" key="9">
    <source>
        <dbReference type="Proteomes" id="UP001642360"/>
    </source>
</evidence>
<keyword evidence="4 7" id="KW-1133">Transmembrane helix</keyword>
<evidence type="ECO:0000256" key="7">
    <source>
        <dbReference type="SAM" id="Phobius"/>
    </source>
</evidence>
<dbReference type="GO" id="GO:0016020">
    <property type="term" value="C:membrane"/>
    <property type="evidence" value="ECO:0007669"/>
    <property type="project" value="UniProtKB-SubCell"/>
</dbReference>
<feature type="transmembrane region" description="Helical" evidence="7">
    <location>
        <begin position="95"/>
        <end position="118"/>
    </location>
</feature>
<dbReference type="Gene3D" id="1.20.1250.20">
    <property type="entry name" value="MFS general substrate transporter like domains"/>
    <property type="match status" value="1"/>
</dbReference>
<proteinExistence type="inferred from homology"/>
<keyword evidence="9" id="KW-1185">Reference proteome</keyword>
<dbReference type="InterPro" id="IPR000109">
    <property type="entry name" value="POT_fam"/>
</dbReference>
<dbReference type="InterPro" id="IPR036259">
    <property type="entry name" value="MFS_trans_sf"/>
</dbReference>
<keyword evidence="5 7" id="KW-0472">Membrane</keyword>
<dbReference type="Proteomes" id="UP001642360">
    <property type="component" value="Unassembled WGS sequence"/>
</dbReference>
<evidence type="ECO:0000313" key="8">
    <source>
        <dbReference type="EMBL" id="CAK9168668.1"/>
    </source>
</evidence>
<comment type="similarity">
    <text evidence="2">Belongs to the major facilitator superfamily. Proton-dependent oligopeptide transporter (POT/PTR) (TC 2.A.17) family.</text>
</comment>
<dbReference type="AlphaFoldDB" id="A0ABC8TH02"/>
<feature type="transmembrane region" description="Helical" evidence="7">
    <location>
        <begin position="66"/>
        <end position="88"/>
    </location>
</feature>
<dbReference type="PANTHER" id="PTHR11654">
    <property type="entry name" value="OLIGOPEPTIDE TRANSPORTER-RELATED"/>
    <property type="match status" value="1"/>
</dbReference>
<evidence type="ECO:0000256" key="2">
    <source>
        <dbReference type="ARBA" id="ARBA00005982"/>
    </source>
</evidence>
<evidence type="ECO:0000256" key="1">
    <source>
        <dbReference type="ARBA" id="ARBA00004141"/>
    </source>
</evidence>
<dbReference type="EMBL" id="CAUOFW020005132">
    <property type="protein sequence ID" value="CAK9168668.1"/>
    <property type="molecule type" value="Genomic_DNA"/>
</dbReference>
<keyword evidence="3 7" id="KW-0812">Transmembrane</keyword>
<evidence type="ECO:0000256" key="6">
    <source>
        <dbReference type="ARBA" id="ARBA00044504"/>
    </source>
</evidence>
<accession>A0ABC8TH02</accession>
<feature type="transmembrane region" description="Helical" evidence="7">
    <location>
        <begin position="25"/>
        <end position="46"/>
    </location>
</feature>
<comment type="subcellular location">
    <subcellularLocation>
        <location evidence="1">Membrane</location>
        <topology evidence="1">Multi-pass membrane protein</topology>
    </subcellularLocation>
</comment>
<reference evidence="8 9" key="1">
    <citation type="submission" date="2024-02" db="EMBL/GenBank/DDBJ databases">
        <authorList>
            <person name="Vignale AGUSTIN F."/>
            <person name="Sosa J E."/>
            <person name="Modenutti C."/>
        </authorList>
    </citation>
    <scope>NUCLEOTIDE SEQUENCE [LARGE SCALE GENOMIC DNA]</scope>
</reference>
<comment type="caution">
    <text evidence="8">The sequence shown here is derived from an EMBL/GenBank/DDBJ whole genome shotgun (WGS) entry which is preliminary data.</text>
</comment>
<gene>
    <name evidence="8" type="ORF">ILEXP_LOCUS38072</name>
</gene>
<feature type="transmembrane region" description="Helical" evidence="7">
    <location>
        <begin position="138"/>
        <end position="157"/>
    </location>
</feature>